<name>A0ACB9ZTM5_CATRO</name>
<dbReference type="Proteomes" id="UP001060085">
    <property type="component" value="Linkage Group LG08"/>
</dbReference>
<evidence type="ECO:0000313" key="2">
    <source>
        <dbReference type="Proteomes" id="UP001060085"/>
    </source>
</evidence>
<reference evidence="2" key="1">
    <citation type="journal article" date="2023" name="Nat. Plants">
        <title>Single-cell RNA sequencing provides a high-resolution roadmap for understanding the multicellular compartmentation of specialized metabolism.</title>
        <authorList>
            <person name="Sun S."/>
            <person name="Shen X."/>
            <person name="Li Y."/>
            <person name="Li Y."/>
            <person name="Wang S."/>
            <person name="Li R."/>
            <person name="Zhang H."/>
            <person name="Shen G."/>
            <person name="Guo B."/>
            <person name="Wei J."/>
            <person name="Xu J."/>
            <person name="St-Pierre B."/>
            <person name="Chen S."/>
            <person name="Sun C."/>
        </authorList>
    </citation>
    <scope>NUCLEOTIDE SEQUENCE [LARGE SCALE GENOMIC DNA]</scope>
</reference>
<dbReference type="EMBL" id="CM044708">
    <property type="protein sequence ID" value="KAI5650307.1"/>
    <property type="molecule type" value="Genomic_DNA"/>
</dbReference>
<accession>A0ACB9ZTM5</accession>
<sequence length="331" mass="37564">MKYFCISFLLIFFVVVEVVSAYDVPKLVDLPFDDSDLSFSYYHKSCPEAERIIHNKVKEWVTKDYTLAPALMRLHFHDCSVRGCDASILLNHKGSERWANASKSLRGFEVIDEIKEEIEKKCPKTVSCADILTAAARDATVAAGGPFWQVPYGRKDGCVSLAKEAELVPMGHERITDLVEFYQSKGLNVLDMVVLAGAHTIGRSTCGSLQHRLYNYKGTGKPDPTINPQYLNYLRRKCRWTSEYVDLDANSPKKFDVQYFKNIQHKMGLLQTDQMLYFDSRTSPLVNALSSQPEVFKHQFAAAMVKLGNIQDYLSDENGEIRVNCNSVNKY</sequence>
<gene>
    <name evidence="1" type="ORF">M9H77_36312</name>
</gene>
<proteinExistence type="predicted"/>
<organism evidence="1 2">
    <name type="scientific">Catharanthus roseus</name>
    <name type="common">Madagascar periwinkle</name>
    <name type="synonym">Vinca rosea</name>
    <dbReference type="NCBI Taxonomy" id="4058"/>
    <lineage>
        <taxon>Eukaryota</taxon>
        <taxon>Viridiplantae</taxon>
        <taxon>Streptophyta</taxon>
        <taxon>Embryophyta</taxon>
        <taxon>Tracheophyta</taxon>
        <taxon>Spermatophyta</taxon>
        <taxon>Magnoliopsida</taxon>
        <taxon>eudicotyledons</taxon>
        <taxon>Gunneridae</taxon>
        <taxon>Pentapetalae</taxon>
        <taxon>asterids</taxon>
        <taxon>lamiids</taxon>
        <taxon>Gentianales</taxon>
        <taxon>Apocynaceae</taxon>
        <taxon>Rauvolfioideae</taxon>
        <taxon>Vinceae</taxon>
        <taxon>Catharanthinae</taxon>
        <taxon>Catharanthus</taxon>
    </lineage>
</organism>
<comment type="caution">
    <text evidence="1">The sequence shown here is derived from an EMBL/GenBank/DDBJ whole genome shotgun (WGS) entry which is preliminary data.</text>
</comment>
<protein>
    <submittedName>
        <fullName evidence="1">Uncharacterized protein</fullName>
    </submittedName>
</protein>
<keyword evidence="2" id="KW-1185">Reference proteome</keyword>
<evidence type="ECO:0000313" key="1">
    <source>
        <dbReference type="EMBL" id="KAI5650307.1"/>
    </source>
</evidence>